<dbReference type="GO" id="GO:0016020">
    <property type="term" value="C:membrane"/>
    <property type="evidence" value="ECO:0007669"/>
    <property type="project" value="TreeGrafter"/>
</dbReference>
<dbReference type="SUPFAM" id="SSF88713">
    <property type="entry name" value="Glycoside hydrolase/deacetylase"/>
    <property type="match status" value="1"/>
</dbReference>
<dbReference type="STRING" id="159449.B4N89_41700"/>
<gene>
    <name evidence="5" type="ORF">B4N89_41700</name>
</gene>
<dbReference type="InterPro" id="IPR002509">
    <property type="entry name" value="NODB_dom"/>
</dbReference>
<keyword evidence="1" id="KW-0479">Metal-binding</keyword>
<proteinExistence type="predicted"/>
<keyword evidence="2" id="KW-0378">Hydrolase</keyword>
<sequence>MKSSVRFRAWTVGAVAALAGLVLGPTTAAHADPAPPAPCAAGYAAISFDDGPSTLTPAYVQALNDAGWVKATFFLTGAHALDYPQYVDRIAAGGHWIGNHSFSHPFLDEAGEPDAFNELLGTNQILQARTGHAPTLFRPPYGRTNSGIRQDATTLGMTEVLWTTDSFDYNGISTDDIVANALQVQPGGIILLHEGYQTTLAAIPRIVDGLAARGMCAGKIVPSTTPVQAWPGATYYATAAHW</sequence>
<dbReference type="RefSeq" id="WP_078981845.1">
    <property type="nucleotide sequence ID" value="NZ_MWQN01000004.1"/>
</dbReference>
<feature type="signal peptide" evidence="3">
    <location>
        <begin position="1"/>
        <end position="31"/>
    </location>
</feature>
<dbReference type="OrthoDB" id="3521160at2"/>
<dbReference type="InterPro" id="IPR050248">
    <property type="entry name" value="Polysacc_deacetylase_ArnD"/>
</dbReference>
<dbReference type="GO" id="GO:0046872">
    <property type="term" value="F:metal ion binding"/>
    <property type="evidence" value="ECO:0007669"/>
    <property type="project" value="UniProtKB-KW"/>
</dbReference>
<organism evidence="5 6">
    <name type="scientific">Embleya scabrispora</name>
    <dbReference type="NCBI Taxonomy" id="159449"/>
    <lineage>
        <taxon>Bacteria</taxon>
        <taxon>Bacillati</taxon>
        <taxon>Actinomycetota</taxon>
        <taxon>Actinomycetes</taxon>
        <taxon>Kitasatosporales</taxon>
        <taxon>Streptomycetaceae</taxon>
        <taxon>Embleya</taxon>
    </lineage>
</organism>
<dbReference type="PANTHER" id="PTHR10587">
    <property type="entry name" value="GLYCOSYL TRANSFERASE-RELATED"/>
    <property type="match status" value="1"/>
</dbReference>
<evidence type="ECO:0000313" key="5">
    <source>
        <dbReference type="EMBL" id="OPC77085.1"/>
    </source>
</evidence>
<feature type="domain" description="NodB homology" evidence="4">
    <location>
        <begin position="42"/>
        <end position="218"/>
    </location>
</feature>
<name>A0A1T3NK47_9ACTN</name>
<dbReference type="Pfam" id="PF01522">
    <property type="entry name" value="Polysacc_deac_1"/>
    <property type="match status" value="1"/>
</dbReference>
<protein>
    <submittedName>
        <fullName evidence="5">Polysaccharide deacetylase</fullName>
    </submittedName>
</protein>
<dbReference type="Gene3D" id="3.20.20.370">
    <property type="entry name" value="Glycoside hydrolase/deacetylase"/>
    <property type="match status" value="1"/>
</dbReference>
<accession>A0A1T3NK47</accession>
<dbReference type="Proteomes" id="UP000190037">
    <property type="component" value="Unassembled WGS sequence"/>
</dbReference>
<evidence type="ECO:0000256" key="1">
    <source>
        <dbReference type="ARBA" id="ARBA00022723"/>
    </source>
</evidence>
<reference evidence="5 6" key="1">
    <citation type="submission" date="2017-03" db="EMBL/GenBank/DDBJ databases">
        <title>Draft genome sequence of Streptomyces scabrisporus NF3, endophyte isolated from Amphipterygium adstringens.</title>
        <authorList>
            <person name="Vazquez M."/>
            <person name="Ceapa C.D."/>
            <person name="Rodriguez Luna D."/>
            <person name="Sanchez Esquivel S."/>
        </authorList>
    </citation>
    <scope>NUCLEOTIDE SEQUENCE [LARGE SCALE GENOMIC DNA]</scope>
    <source>
        <strain evidence="5 6">NF3</strain>
    </source>
</reference>
<dbReference type="GO" id="GO:0005975">
    <property type="term" value="P:carbohydrate metabolic process"/>
    <property type="evidence" value="ECO:0007669"/>
    <property type="project" value="InterPro"/>
</dbReference>
<feature type="chain" id="PRO_5012797941" evidence="3">
    <location>
        <begin position="32"/>
        <end position="242"/>
    </location>
</feature>
<dbReference type="AlphaFoldDB" id="A0A1T3NK47"/>
<dbReference type="PANTHER" id="PTHR10587:SF133">
    <property type="entry name" value="CHITIN DEACETYLASE 1-RELATED"/>
    <property type="match status" value="1"/>
</dbReference>
<comment type="caution">
    <text evidence="5">The sequence shown here is derived from an EMBL/GenBank/DDBJ whole genome shotgun (WGS) entry which is preliminary data.</text>
</comment>
<dbReference type="EMBL" id="MWQN01000004">
    <property type="protein sequence ID" value="OPC77085.1"/>
    <property type="molecule type" value="Genomic_DNA"/>
</dbReference>
<evidence type="ECO:0000256" key="3">
    <source>
        <dbReference type="SAM" id="SignalP"/>
    </source>
</evidence>
<evidence type="ECO:0000259" key="4">
    <source>
        <dbReference type="PROSITE" id="PS51677"/>
    </source>
</evidence>
<keyword evidence="6" id="KW-1185">Reference proteome</keyword>
<keyword evidence="3" id="KW-0732">Signal</keyword>
<dbReference type="InterPro" id="IPR011330">
    <property type="entry name" value="Glyco_hydro/deAcase_b/a-brl"/>
</dbReference>
<dbReference type="PROSITE" id="PS51677">
    <property type="entry name" value="NODB"/>
    <property type="match status" value="1"/>
</dbReference>
<dbReference type="CDD" id="cd10917">
    <property type="entry name" value="CE4_NodB_like_6s_7s"/>
    <property type="match status" value="1"/>
</dbReference>
<evidence type="ECO:0000313" key="6">
    <source>
        <dbReference type="Proteomes" id="UP000190037"/>
    </source>
</evidence>
<evidence type="ECO:0000256" key="2">
    <source>
        <dbReference type="ARBA" id="ARBA00022801"/>
    </source>
</evidence>
<dbReference type="GO" id="GO:0016810">
    <property type="term" value="F:hydrolase activity, acting on carbon-nitrogen (but not peptide) bonds"/>
    <property type="evidence" value="ECO:0007669"/>
    <property type="project" value="InterPro"/>
</dbReference>